<evidence type="ECO:0000313" key="2">
    <source>
        <dbReference type="Proteomes" id="UP000233742"/>
    </source>
</evidence>
<reference evidence="1 2" key="1">
    <citation type="submission" date="2017-12" db="EMBL/GenBank/DDBJ databases">
        <authorList>
            <person name="Hurst M.R.H."/>
        </authorList>
    </citation>
    <scope>NUCLEOTIDE SEQUENCE [LARGE SCALE GENOMIC DNA]</scope>
    <source>
        <strain evidence="1 2">BM15</strain>
    </source>
</reference>
<dbReference type="OrthoDB" id="6638257at2"/>
<dbReference type="KEGG" id="paro:CUV01_11150"/>
<keyword evidence="2" id="KW-1185">Reference proteome</keyword>
<organism evidence="1 2">
    <name type="scientific">Paracoccus tegillarcae</name>
    <dbReference type="NCBI Taxonomy" id="1529068"/>
    <lineage>
        <taxon>Bacteria</taxon>
        <taxon>Pseudomonadati</taxon>
        <taxon>Pseudomonadota</taxon>
        <taxon>Alphaproteobacteria</taxon>
        <taxon>Rhodobacterales</taxon>
        <taxon>Paracoccaceae</taxon>
        <taxon>Paracoccus</taxon>
    </lineage>
</organism>
<name>A0A2K9EG02_9RHOB</name>
<dbReference type="RefSeq" id="WP_101460538.1">
    <property type="nucleotide sequence ID" value="NZ_CP025408.1"/>
</dbReference>
<protein>
    <submittedName>
        <fullName evidence="1">Uncharacterized protein</fullName>
    </submittedName>
</protein>
<dbReference type="EMBL" id="CP025408">
    <property type="protein sequence ID" value="AUH33873.1"/>
    <property type="molecule type" value="Genomic_DNA"/>
</dbReference>
<dbReference type="Proteomes" id="UP000233742">
    <property type="component" value="Chromosome"/>
</dbReference>
<sequence>MRTDQIVILLGSAPNAVQIRDWQRPAGCVIVAINNAWRLRDDWDVHIAPDDFPADRLPPHPGADQRRIGSGDYVPANNDYGGVVYAGGTMAFSAGYWVLSALRPSAMIIVGCDMIYPATGQTHFYGTGTPDPLRVDPTLRSLEAKSARLMLHAAQQGCACLRAPDGNSRLVCPAIALSALSAALPAPINVDAPAFEDAKRREAEAGYVVRSGRYWTEAASFKAEVVDAIDQAWLHALRASGAAP</sequence>
<evidence type="ECO:0000313" key="1">
    <source>
        <dbReference type="EMBL" id="AUH33873.1"/>
    </source>
</evidence>
<proteinExistence type="predicted"/>
<dbReference type="AlphaFoldDB" id="A0A2K9EG02"/>
<accession>A0A2K9EG02</accession>
<gene>
    <name evidence="1" type="ORF">CUV01_11150</name>
</gene>